<evidence type="ECO:0000256" key="2">
    <source>
        <dbReference type="ARBA" id="ARBA00022803"/>
    </source>
</evidence>
<dbReference type="GO" id="GO:0042802">
    <property type="term" value="F:identical protein binding"/>
    <property type="evidence" value="ECO:0007669"/>
    <property type="project" value="InterPro"/>
</dbReference>
<sequence length="718" mass="78614">MTGHYWISAPRRRERDRLRAGLGLPSPLTVVDAHRRLRGPYTAAGTLLRQVAPGALGRQPELAARHYIELQESTPELLPLVPPKVRALELNAKAPGEATRYPARLHSLRVAHGLVDFLLAALTGAGSGADGPRTLVVENVHHADVTDREFLAAALRRIPAQVLTLVVCTDTDALADPPGMVSVSLPVELATRTTRIHRPDTAAGPGPDGAEGRAETLLQAATRYVEGDCVDDDPALTAAYGAITDEERTALHDRRAEALASTAQEEPSLKLGALPYHLLRGSDCDGAGLDALRWAQSRCKYFGFYHAAAEMGEEGRHRVDPVARPELWWPFIRETGVCLAAAGRPEESAAVQEEARTATTAPKHHMSLAYETGMLYARHFPPELRDDRRARAYVNQAIAISDLLPDPKERAFYSVFNRNGLALVEVRAGRPDEALRLLDEGIERLDRELGIGERTWHRVGLRYNRAQVNGMSGRLEDALADYASIIDADSDFADHYFNRGSMLRRLGRIEEAIADYERALALEPPFPEAHYNRGEARLELGDTEGARADFDRTLELEPGNLEALLARAGLLADQGDDKAALDDVTAGLKLDPQHPHLLCLQGRLWGEEGRTAEAHESLAEALRLDPQLAEAWAIKAELTYLEGDLAAALADFDRAVDLDGRPEFRFNRGVVHEAAGNFAQAVTDFDAVLAVTDDPEARSRRESCLHAAERARGVPPAR</sequence>
<evidence type="ECO:0000256" key="1">
    <source>
        <dbReference type="ARBA" id="ARBA00022737"/>
    </source>
</evidence>
<accession>A0A919GRT1</accession>
<proteinExistence type="predicted"/>
<dbReference type="SUPFAM" id="SSF48452">
    <property type="entry name" value="TPR-like"/>
    <property type="match status" value="1"/>
</dbReference>
<reference evidence="4" key="1">
    <citation type="submission" date="2020-09" db="EMBL/GenBank/DDBJ databases">
        <title>Whole genome shotgun sequence of Streptomyces xanthophaeus NBRC 12829.</title>
        <authorList>
            <person name="Komaki H."/>
            <person name="Tamura T."/>
        </authorList>
    </citation>
    <scope>NUCLEOTIDE SEQUENCE</scope>
    <source>
        <strain evidence="4">NBRC 12829</strain>
    </source>
</reference>
<dbReference type="Gene3D" id="1.25.40.10">
    <property type="entry name" value="Tetratricopeptide repeat domain"/>
    <property type="match status" value="3"/>
</dbReference>
<name>A0A919GRT1_9ACTN</name>
<dbReference type="PROSITE" id="PS50005">
    <property type="entry name" value="TPR"/>
    <property type="match status" value="2"/>
</dbReference>
<dbReference type="AlphaFoldDB" id="A0A919GRT1"/>
<dbReference type="InterPro" id="IPR050498">
    <property type="entry name" value="Ycf3"/>
</dbReference>
<evidence type="ECO:0000256" key="3">
    <source>
        <dbReference type="PROSITE-ProRule" id="PRU00339"/>
    </source>
</evidence>
<feature type="repeat" description="TPR" evidence="3">
    <location>
        <begin position="527"/>
        <end position="560"/>
    </location>
</feature>
<evidence type="ECO:0000313" key="5">
    <source>
        <dbReference type="Proteomes" id="UP000600026"/>
    </source>
</evidence>
<dbReference type="InterPro" id="IPR011717">
    <property type="entry name" value="TPR-4"/>
</dbReference>
<dbReference type="PROSITE" id="PS50293">
    <property type="entry name" value="TPR_REGION"/>
    <property type="match status" value="1"/>
</dbReference>
<dbReference type="InterPro" id="IPR011990">
    <property type="entry name" value="TPR-like_helical_dom_sf"/>
</dbReference>
<dbReference type="Pfam" id="PF07721">
    <property type="entry name" value="TPR_4"/>
    <property type="match status" value="1"/>
</dbReference>
<keyword evidence="1" id="KW-0677">Repeat</keyword>
<dbReference type="Pfam" id="PF13414">
    <property type="entry name" value="TPR_11"/>
    <property type="match status" value="1"/>
</dbReference>
<gene>
    <name evidence="4" type="ORF">Sxan_01200</name>
</gene>
<dbReference type="PANTHER" id="PTHR44858:SF1">
    <property type="entry name" value="UDP-N-ACETYLGLUCOSAMINE--PEPTIDE N-ACETYLGLUCOSAMINYLTRANSFERASE SPINDLY-RELATED"/>
    <property type="match status" value="1"/>
</dbReference>
<dbReference type="RefSeq" id="WP_031145046.1">
    <property type="nucleotide sequence ID" value="NZ_BNEE01000002.1"/>
</dbReference>
<dbReference type="Proteomes" id="UP000600026">
    <property type="component" value="Unassembled WGS sequence"/>
</dbReference>
<dbReference type="EMBL" id="BNEE01000002">
    <property type="protein sequence ID" value="GHI82756.1"/>
    <property type="molecule type" value="Genomic_DNA"/>
</dbReference>
<dbReference type="Pfam" id="PF13432">
    <property type="entry name" value="TPR_16"/>
    <property type="match status" value="1"/>
</dbReference>
<dbReference type="OrthoDB" id="9814944at2"/>
<evidence type="ECO:0000313" key="4">
    <source>
        <dbReference type="EMBL" id="GHI82756.1"/>
    </source>
</evidence>
<keyword evidence="5" id="KW-1185">Reference proteome</keyword>
<dbReference type="SMART" id="SM00028">
    <property type="entry name" value="TPR"/>
    <property type="match status" value="7"/>
</dbReference>
<dbReference type="PANTHER" id="PTHR44858">
    <property type="entry name" value="TETRATRICOPEPTIDE REPEAT PROTEIN 6"/>
    <property type="match status" value="1"/>
</dbReference>
<dbReference type="InterPro" id="IPR019734">
    <property type="entry name" value="TPR_rpt"/>
</dbReference>
<feature type="repeat" description="TPR" evidence="3">
    <location>
        <begin position="493"/>
        <end position="526"/>
    </location>
</feature>
<comment type="caution">
    <text evidence="4">The sequence shown here is derived from an EMBL/GenBank/DDBJ whole genome shotgun (WGS) entry which is preliminary data.</text>
</comment>
<keyword evidence="2 3" id="KW-0802">TPR repeat</keyword>
<evidence type="ECO:0008006" key="6">
    <source>
        <dbReference type="Google" id="ProtNLM"/>
    </source>
</evidence>
<organism evidence="4 5">
    <name type="scientific">Streptomyces xanthophaeus</name>
    <dbReference type="NCBI Taxonomy" id="67385"/>
    <lineage>
        <taxon>Bacteria</taxon>
        <taxon>Bacillati</taxon>
        <taxon>Actinomycetota</taxon>
        <taxon>Actinomycetes</taxon>
        <taxon>Kitasatosporales</taxon>
        <taxon>Streptomycetaceae</taxon>
        <taxon>Streptomyces</taxon>
    </lineage>
</organism>
<protein>
    <recommendedName>
        <fullName evidence="6">Tetratricopeptide repeat protein</fullName>
    </recommendedName>
</protein>